<accession>A0A9N8W914</accession>
<name>A0A9N8W914_9GLOM</name>
<gene>
    <name evidence="1" type="ORF">FCALED_LOCUS2585</name>
</gene>
<evidence type="ECO:0000313" key="1">
    <source>
        <dbReference type="EMBL" id="CAG8478437.1"/>
    </source>
</evidence>
<organism evidence="1 2">
    <name type="scientific">Funneliformis caledonium</name>
    <dbReference type="NCBI Taxonomy" id="1117310"/>
    <lineage>
        <taxon>Eukaryota</taxon>
        <taxon>Fungi</taxon>
        <taxon>Fungi incertae sedis</taxon>
        <taxon>Mucoromycota</taxon>
        <taxon>Glomeromycotina</taxon>
        <taxon>Glomeromycetes</taxon>
        <taxon>Glomerales</taxon>
        <taxon>Glomeraceae</taxon>
        <taxon>Funneliformis</taxon>
    </lineage>
</organism>
<dbReference type="OrthoDB" id="2312437at2759"/>
<protein>
    <submittedName>
        <fullName evidence="1">4262_t:CDS:1</fullName>
    </submittedName>
</protein>
<evidence type="ECO:0000313" key="2">
    <source>
        <dbReference type="Proteomes" id="UP000789570"/>
    </source>
</evidence>
<dbReference type="Proteomes" id="UP000789570">
    <property type="component" value="Unassembled WGS sequence"/>
</dbReference>
<comment type="caution">
    <text evidence="1">The sequence shown here is derived from an EMBL/GenBank/DDBJ whole genome shotgun (WGS) entry which is preliminary data.</text>
</comment>
<sequence length="212" mass="24553">MSEPSKIKYILDEKSPNVFVLDIQTKLFMDIKISSPEEIMRRCTNREYKDLKNSYMVFMIDCREAFNASAKTNKKLRQIADFKNPPSLWRNSPKKVKAAYEKVFMGYKKLVPKVHSFVQYLPQGTNEDNEDDNEPIENTEQVIVPPINDPTLSPEGMESIMITGHGSSYTTDTLTDDLATTSTSVQQINNINLNESYYVLSDWEHYLYSLYY</sequence>
<keyword evidence="2" id="KW-1185">Reference proteome</keyword>
<dbReference type="EMBL" id="CAJVPQ010000403">
    <property type="protein sequence ID" value="CAG8478437.1"/>
    <property type="molecule type" value="Genomic_DNA"/>
</dbReference>
<proteinExistence type="predicted"/>
<dbReference type="AlphaFoldDB" id="A0A9N8W914"/>
<reference evidence="1" key="1">
    <citation type="submission" date="2021-06" db="EMBL/GenBank/DDBJ databases">
        <authorList>
            <person name="Kallberg Y."/>
            <person name="Tangrot J."/>
            <person name="Rosling A."/>
        </authorList>
    </citation>
    <scope>NUCLEOTIDE SEQUENCE</scope>
    <source>
        <strain evidence="1">UK204</strain>
    </source>
</reference>